<protein>
    <recommendedName>
        <fullName evidence="5">Sec-independent protein translocase protein TatC</fullName>
    </recommendedName>
</protein>
<dbReference type="PRINTS" id="PR01840">
    <property type="entry name" value="TATCFAMILY"/>
</dbReference>
<evidence type="ECO:0000256" key="3">
    <source>
        <dbReference type="ARBA" id="ARBA00022989"/>
    </source>
</evidence>
<keyword evidence="4 5" id="KW-0472">Membrane</keyword>
<dbReference type="HAMAP" id="MF_00902">
    <property type="entry name" value="TatC"/>
    <property type="match status" value="1"/>
</dbReference>
<dbReference type="PANTHER" id="PTHR30371">
    <property type="entry name" value="SEC-INDEPENDENT PROTEIN TRANSLOCASE PROTEIN TATC"/>
    <property type="match status" value="1"/>
</dbReference>
<dbReference type="Pfam" id="PF00902">
    <property type="entry name" value="TatC"/>
    <property type="match status" value="1"/>
</dbReference>
<proteinExistence type="inferred from homology"/>
<feature type="transmembrane region" description="Helical" evidence="5">
    <location>
        <begin position="217"/>
        <end position="239"/>
    </location>
</feature>
<dbReference type="GO" id="GO:0065002">
    <property type="term" value="P:intracellular protein transmembrane transport"/>
    <property type="evidence" value="ECO:0007669"/>
    <property type="project" value="TreeGrafter"/>
</dbReference>
<dbReference type="Proteomes" id="UP000319836">
    <property type="component" value="Unassembled WGS sequence"/>
</dbReference>
<keyword evidence="5" id="KW-0653">Protein transport</keyword>
<keyword evidence="5" id="KW-0813">Transport</keyword>
<feature type="transmembrane region" description="Helical" evidence="5">
    <location>
        <begin position="158"/>
        <end position="182"/>
    </location>
</feature>
<dbReference type="GO" id="GO:0009977">
    <property type="term" value="F:proton motive force dependent protein transmembrane transporter activity"/>
    <property type="evidence" value="ECO:0007669"/>
    <property type="project" value="TreeGrafter"/>
</dbReference>
<evidence type="ECO:0000256" key="4">
    <source>
        <dbReference type="ARBA" id="ARBA00023136"/>
    </source>
</evidence>
<reference evidence="6 7" key="1">
    <citation type="journal article" date="2019" name="Nat. Microbiol.">
        <title>Mediterranean grassland soil C-N compound turnover is dependent on rainfall and depth, and is mediated by genomically divergent microorganisms.</title>
        <authorList>
            <person name="Diamond S."/>
            <person name="Andeer P.F."/>
            <person name="Li Z."/>
            <person name="Crits-Christoph A."/>
            <person name="Burstein D."/>
            <person name="Anantharaman K."/>
            <person name="Lane K.R."/>
            <person name="Thomas B.C."/>
            <person name="Pan C."/>
            <person name="Northen T.R."/>
            <person name="Banfield J.F."/>
        </authorList>
    </citation>
    <scope>NUCLEOTIDE SEQUENCE [LARGE SCALE GENOMIC DNA]</scope>
    <source>
        <strain evidence="6">WS_10</strain>
    </source>
</reference>
<dbReference type="GO" id="GO:0033281">
    <property type="term" value="C:TAT protein transport complex"/>
    <property type="evidence" value="ECO:0007669"/>
    <property type="project" value="UniProtKB-UniRule"/>
</dbReference>
<keyword evidence="3 5" id="KW-1133">Transmembrane helix</keyword>
<dbReference type="NCBIfam" id="TIGR00945">
    <property type="entry name" value="tatC"/>
    <property type="match status" value="1"/>
</dbReference>
<feature type="transmembrane region" description="Helical" evidence="5">
    <location>
        <begin position="75"/>
        <end position="93"/>
    </location>
</feature>
<dbReference type="InterPro" id="IPR002033">
    <property type="entry name" value="TatC"/>
</dbReference>
<evidence type="ECO:0000256" key="1">
    <source>
        <dbReference type="ARBA" id="ARBA00004141"/>
    </source>
</evidence>
<evidence type="ECO:0000313" key="7">
    <source>
        <dbReference type="Proteomes" id="UP000319836"/>
    </source>
</evidence>
<name>A0A538U3F6_UNCEI</name>
<comment type="similarity">
    <text evidence="5">Belongs to the TatC family.</text>
</comment>
<dbReference type="GO" id="GO:0043953">
    <property type="term" value="P:protein transport by the Tat complex"/>
    <property type="evidence" value="ECO:0007669"/>
    <property type="project" value="UniProtKB-UniRule"/>
</dbReference>
<keyword evidence="5" id="KW-0811">Translocation</keyword>
<comment type="subcellular location">
    <subcellularLocation>
        <location evidence="5">Cell membrane</location>
        <topology evidence="5">Multi-pass membrane protein</topology>
    </subcellularLocation>
    <subcellularLocation>
        <location evidence="1">Membrane</location>
        <topology evidence="1">Multi-pass membrane protein</topology>
    </subcellularLocation>
</comment>
<keyword evidence="5" id="KW-1003">Cell membrane</keyword>
<comment type="subunit">
    <text evidence="5">Forms a complex with TatA.</text>
</comment>
<keyword evidence="2 5" id="KW-0812">Transmembrane</keyword>
<evidence type="ECO:0000313" key="6">
    <source>
        <dbReference type="EMBL" id="TMQ70422.1"/>
    </source>
</evidence>
<evidence type="ECO:0000256" key="2">
    <source>
        <dbReference type="ARBA" id="ARBA00022692"/>
    </source>
</evidence>
<comment type="caution">
    <text evidence="5">Lacks conserved residue(s) required for the propagation of feature annotation.</text>
</comment>
<organism evidence="6 7">
    <name type="scientific">Eiseniibacteriota bacterium</name>
    <dbReference type="NCBI Taxonomy" id="2212470"/>
    <lineage>
        <taxon>Bacteria</taxon>
        <taxon>Candidatus Eiseniibacteriota</taxon>
    </lineage>
</organism>
<dbReference type="PANTHER" id="PTHR30371:SF0">
    <property type="entry name" value="SEC-INDEPENDENT PROTEIN TRANSLOCASE PROTEIN TATC, CHLOROPLASTIC-RELATED"/>
    <property type="match status" value="1"/>
</dbReference>
<feature type="transmembrane region" description="Helical" evidence="5">
    <location>
        <begin position="26"/>
        <end position="45"/>
    </location>
</feature>
<dbReference type="AlphaFoldDB" id="A0A538U3F6"/>
<comment type="function">
    <text evidence="5">Part of the twin-arginine translocation (Tat) system that transports large folded proteins containing a characteristic twin-arginine motif in their signal peptide across membranes.</text>
</comment>
<gene>
    <name evidence="5 6" type="primary">tatC</name>
    <name evidence="6" type="ORF">E6K80_08590</name>
</gene>
<accession>A0A538U3F6</accession>
<evidence type="ECO:0000256" key="5">
    <source>
        <dbReference type="HAMAP-Rule" id="MF_00902"/>
    </source>
</evidence>
<comment type="caution">
    <text evidence="6">The sequence shown here is derived from an EMBL/GenBank/DDBJ whole genome shotgun (WGS) entry which is preliminary data.</text>
</comment>
<dbReference type="EMBL" id="VBPA01000207">
    <property type="protein sequence ID" value="TMQ70422.1"/>
    <property type="molecule type" value="Genomic_DNA"/>
</dbReference>
<sequence>MSESRTDPRHTGEMPFLEHLDELRRALMHVIVACLAGAIVGWILAPRVMESLIRNTVGHAIVLAPLEAFNERFKLALLLGLLLVAPYVFYRVWRFIVPGLLKRERSLILPMAMLSMGLFALGLWAAFAYVVPLVLRVLAGFMTPSMMAQIRLSDLLGFFYNLGFACGLVCQLPLVTMSLTALGLVTPKMLLQQWRYAIVGVFFVTAVITPGDVVTAQIVMGIPMTLLYFLSVGLSWLVARRRSRQEAVIEEAPGA</sequence>
<feature type="transmembrane region" description="Helical" evidence="5">
    <location>
        <begin position="114"/>
        <end position="138"/>
    </location>
</feature>